<sequence>MSAIGGQSSRLSGRMPVRSGLLLARLCRAIRPIPHCIRRTPRDWRLFAAIGTPKPWLCSARQRYTTGSPAHHGSASFTDDSAPRLLEIHVETVDQDPESRATRVERLARLTQAPTSHNTSPCTFRCTKRFFVVPYQDHRHAISDRLALHKLLSKDASTLPRGLQAMIMPSQP</sequence>
<feature type="non-terminal residue" evidence="1">
    <location>
        <position position="172"/>
    </location>
</feature>
<name>A0A9W8AZ97_9FUNG</name>
<comment type="caution">
    <text evidence="1">The sequence shown here is derived from an EMBL/GenBank/DDBJ whole genome shotgun (WGS) entry which is preliminary data.</text>
</comment>
<dbReference type="Proteomes" id="UP001151582">
    <property type="component" value="Unassembled WGS sequence"/>
</dbReference>
<protein>
    <submittedName>
        <fullName evidence="1">Uncharacterized protein</fullName>
    </submittedName>
</protein>
<gene>
    <name evidence="1" type="ORF">H4R34_006197</name>
</gene>
<proteinExistence type="predicted"/>
<organism evidence="1 2">
    <name type="scientific">Dimargaris verticillata</name>
    <dbReference type="NCBI Taxonomy" id="2761393"/>
    <lineage>
        <taxon>Eukaryota</taxon>
        <taxon>Fungi</taxon>
        <taxon>Fungi incertae sedis</taxon>
        <taxon>Zoopagomycota</taxon>
        <taxon>Kickxellomycotina</taxon>
        <taxon>Dimargaritomycetes</taxon>
        <taxon>Dimargaritales</taxon>
        <taxon>Dimargaritaceae</taxon>
        <taxon>Dimargaris</taxon>
    </lineage>
</organism>
<evidence type="ECO:0000313" key="1">
    <source>
        <dbReference type="EMBL" id="KAJ1969120.1"/>
    </source>
</evidence>
<dbReference type="AlphaFoldDB" id="A0A9W8AZ97"/>
<dbReference type="EMBL" id="JANBQB010001991">
    <property type="protein sequence ID" value="KAJ1969120.1"/>
    <property type="molecule type" value="Genomic_DNA"/>
</dbReference>
<accession>A0A9W8AZ97</accession>
<evidence type="ECO:0000313" key="2">
    <source>
        <dbReference type="Proteomes" id="UP001151582"/>
    </source>
</evidence>
<reference evidence="1" key="1">
    <citation type="submission" date="2022-07" db="EMBL/GenBank/DDBJ databases">
        <title>Phylogenomic reconstructions and comparative analyses of Kickxellomycotina fungi.</title>
        <authorList>
            <person name="Reynolds N.K."/>
            <person name="Stajich J.E."/>
            <person name="Barry K."/>
            <person name="Grigoriev I.V."/>
            <person name="Crous P."/>
            <person name="Smith M.E."/>
        </authorList>
    </citation>
    <scope>NUCLEOTIDE SEQUENCE</scope>
    <source>
        <strain evidence="1">RSA 567</strain>
    </source>
</reference>
<keyword evidence="2" id="KW-1185">Reference proteome</keyword>